<keyword evidence="2" id="KW-0472">Membrane</keyword>
<feature type="compositionally biased region" description="Basic and acidic residues" evidence="1">
    <location>
        <begin position="367"/>
        <end position="378"/>
    </location>
</feature>
<dbReference type="Proteomes" id="UP000236319">
    <property type="component" value="Unassembled WGS sequence"/>
</dbReference>
<gene>
    <name evidence="3" type="ORF">BOVATA_016820</name>
</gene>
<feature type="compositionally biased region" description="Low complexity" evidence="1">
    <location>
        <begin position="354"/>
        <end position="366"/>
    </location>
</feature>
<reference evidence="3 4" key="1">
    <citation type="journal article" date="2017" name="BMC Genomics">
        <title>Whole-genome assembly of Babesia ovata and comparative genomics between closely related pathogens.</title>
        <authorList>
            <person name="Yamagishi J."/>
            <person name="Asada M."/>
            <person name="Hakimi H."/>
            <person name="Tanaka T.Q."/>
            <person name="Sugimoto C."/>
            <person name="Kawazu S."/>
        </authorList>
    </citation>
    <scope>NUCLEOTIDE SEQUENCE [LARGE SCALE GENOMIC DNA]</scope>
    <source>
        <strain evidence="3 4">Miyake</strain>
    </source>
</reference>
<evidence type="ECO:0000313" key="3">
    <source>
        <dbReference type="EMBL" id="GBE60189.1"/>
    </source>
</evidence>
<feature type="compositionally biased region" description="Pro residues" evidence="1">
    <location>
        <begin position="380"/>
        <end position="392"/>
    </location>
</feature>
<keyword evidence="2" id="KW-1133">Transmembrane helix</keyword>
<accession>A0A2H6KB49</accession>
<feature type="compositionally biased region" description="Polar residues" evidence="1">
    <location>
        <begin position="631"/>
        <end position="642"/>
    </location>
</feature>
<dbReference type="EMBL" id="BDSA01000002">
    <property type="protein sequence ID" value="GBE60189.1"/>
    <property type="molecule type" value="Genomic_DNA"/>
</dbReference>
<feature type="compositionally biased region" description="Polar residues" evidence="1">
    <location>
        <begin position="341"/>
        <end position="351"/>
    </location>
</feature>
<dbReference type="Pfam" id="PF02818">
    <property type="entry name" value="PPAK"/>
    <property type="match status" value="2"/>
</dbReference>
<feature type="compositionally biased region" description="Low complexity" evidence="1">
    <location>
        <begin position="499"/>
        <end position="514"/>
    </location>
</feature>
<feature type="transmembrane region" description="Helical" evidence="2">
    <location>
        <begin position="1475"/>
        <end position="1496"/>
    </location>
</feature>
<proteinExistence type="predicted"/>
<comment type="caution">
    <text evidence="3">The sequence shown here is derived from an EMBL/GenBank/DDBJ whole genome shotgun (WGS) entry which is preliminary data.</text>
</comment>
<feature type="compositionally biased region" description="Polar residues" evidence="1">
    <location>
        <begin position="607"/>
        <end position="621"/>
    </location>
</feature>
<protein>
    <submittedName>
        <fullName evidence="3">Ribosome binding protein, putative</fullName>
    </submittedName>
</protein>
<feature type="region of interest" description="Disordered" evidence="1">
    <location>
        <begin position="1022"/>
        <end position="1041"/>
    </location>
</feature>
<organism evidence="3 4">
    <name type="scientific">Babesia ovata</name>
    <dbReference type="NCBI Taxonomy" id="189622"/>
    <lineage>
        <taxon>Eukaryota</taxon>
        <taxon>Sar</taxon>
        <taxon>Alveolata</taxon>
        <taxon>Apicomplexa</taxon>
        <taxon>Aconoidasida</taxon>
        <taxon>Piroplasmida</taxon>
        <taxon>Babesiidae</taxon>
        <taxon>Babesia</taxon>
    </lineage>
</organism>
<feature type="compositionally biased region" description="Basic and acidic residues" evidence="1">
    <location>
        <begin position="395"/>
        <end position="406"/>
    </location>
</feature>
<keyword evidence="2" id="KW-0812">Transmembrane</keyword>
<evidence type="ECO:0000256" key="1">
    <source>
        <dbReference type="SAM" id="MobiDB-lite"/>
    </source>
</evidence>
<dbReference type="GeneID" id="39873959"/>
<sequence length="1544" mass="171320">MVRCSGRGDWRDNWPGWDGYSYSWRYARGDFWGGELQRYLTSSDSTKYDIIPGGFKEGEIRNGYYDDSGYYQASSMVGDIKRIINKYSKNHNFFRDVFVTSAIASTGLEHVNTANAVGLVGVFCEIVNEEAKKDKEGGELIKQLNDDLNKQEEFQGRSINWGELKKHCARLKNSLIDKLFNDRYFNHTGQSPGMQMLSAEAFARHTAQWFRNNLLTVRQNLRKSYRFDYTSRAVSLNYLATKFIFPHGFIFGKPKYGTLGDDRHTLKKDWPKFIEELKKDGTGLKKLTRILKGETSQTQGPGGSFVADDDKSEDDDSEEATKPVITKAEAKKPVAARPESPKTTVLISTPPITVPKTVEVPPAKVPEAPKEVVPEKKVPVTPPKKPEAPPAKVPEVPKKPVPEKKPPVIPTKTDSARPVATKTEATKPVATKVEATKTEAAKPVVTKAEAAKPTASKPEGAQNQGKKAEGTPNQNNGQSEEESPPSSPTPGDTGPPGPAGQAPTVSSSAPSSPVRNADQPQPPAPLPPPPVPPPPTAPPPRPSSPPSTAATPGSPGQDSAADDALGSKPTPPQVTVLNQPPSASGSSSGYSGGSGDCNGLPKDTIQDGHTTATSHVTSLGATPSGGRDPGSVSQAPTGQRTQDVPHAVQTSHTDHGAIQVGGASQNSPSLVSIPVPGGGIGDGDVGDGNVTGSDIQDRSAAKQNVRPCDIHFLMHNHHHGKEVTCNETYKTSTWKLSSQKTLQTLWDENAEKGSEKRKILHHPYLSIHSNSSLTSNPGRYVPPTNTILDRFESFLRRGVGVISGKQTYLPPPRIPFYPAYRHRFPLIGYEGPDILNQENPDDEWRKKQIRLQLKEFRDKNDEILNRLEMKVIKPPPITLPDAGVVVGHPLNQPKTTKHTTPLPPLQQLVSKFLPEYSPYSILVSREDIYPSDPPINLKIEKPNAPEGQHTTEVSNSESIHGALMEPGRPIKAFLGKSPNSYEEAAGIQKFDERGYEDYATYYSLNVMPNIHVCRDPWHVDLSSPDPTSPSPSPAPDSSNLPPPTTVRGILFWLVGLLEYGYVKRIEKHVEGIFEYIDKDAGFPYKPHDVTVPRAPMASSLVAQTLNEACHYAASVLYKIKNKDISEAIKDFDFKSEYRKLYYSSDPDCLLCQLRDYVYAAHHQVAFLRWQCSRDQSHGGWKDCNYGLYVNVSDSPLQAFLTDRWDCGFDTSFFDPCNICLQSRVRMGFRDDHFYKEKQQGSVLYYILSPLCDPDDPLLTLSSYLFCLTRRTPRTTGELVSFFHNFGNALHDYDSELLSDLGYSFIEHPVDYFFWAHIKESDLDAVRELRGCNRTVECHDHYMTLSTLIGCNLYPVPCPQHLLPITYQAYALYSPSFAQTYLSWTVYLPDRLHESLKRLSINLKMHDLTKCKSLYKCPKAMCILYFHGFAAPDDPLTSQVACSDVIAKLDAVIEGTPITTVLTRVDDFLYRVRKPFITLVFTLWSLAITLLANTVLYRMDVLHIRSHLLTTRASHLIDVKALLSTSRRMLSLYKDVDYFDDDFGT</sequence>
<feature type="compositionally biased region" description="Pro residues" evidence="1">
    <location>
        <begin position="1026"/>
        <end position="1041"/>
    </location>
</feature>
<feature type="compositionally biased region" description="Pro residues" evidence="1">
    <location>
        <begin position="485"/>
        <end position="498"/>
    </location>
</feature>
<dbReference type="RefSeq" id="XP_028866432.1">
    <property type="nucleotide sequence ID" value="XM_029010599.1"/>
</dbReference>
<dbReference type="VEuPathDB" id="PiroplasmaDB:BOVATA_016820"/>
<keyword evidence="4" id="KW-1185">Reference proteome</keyword>
<feature type="compositionally biased region" description="Pro residues" evidence="1">
    <location>
        <begin position="520"/>
        <end position="545"/>
    </location>
</feature>
<feature type="compositionally biased region" description="Low complexity" evidence="1">
    <location>
        <begin position="546"/>
        <end position="555"/>
    </location>
</feature>
<dbReference type="InterPro" id="IPR004168">
    <property type="entry name" value="PPAK_motif"/>
</dbReference>
<evidence type="ECO:0000313" key="4">
    <source>
        <dbReference type="Proteomes" id="UP000236319"/>
    </source>
</evidence>
<feature type="compositionally biased region" description="Polar residues" evidence="1">
    <location>
        <begin position="461"/>
        <end position="476"/>
    </location>
</feature>
<name>A0A2H6KB49_9APIC</name>
<evidence type="ECO:0000256" key="2">
    <source>
        <dbReference type="SAM" id="Phobius"/>
    </source>
</evidence>
<feature type="region of interest" description="Disordered" evidence="1">
    <location>
        <begin position="291"/>
        <end position="689"/>
    </location>
</feature>